<evidence type="ECO:0000256" key="1">
    <source>
        <dbReference type="SAM" id="Phobius"/>
    </source>
</evidence>
<evidence type="ECO:0008006" key="4">
    <source>
        <dbReference type="Google" id="ProtNLM"/>
    </source>
</evidence>
<keyword evidence="1" id="KW-0472">Membrane</keyword>
<reference evidence="3" key="1">
    <citation type="submission" date="2023-07" db="EMBL/GenBank/DDBJ databases">
        <title>30 novel species of actinomycetes from the DSMZ collection.</title>
        <authorList>
            <person name="Nouioui I."/>
        </authorList>
    </citation>
    <scope>NUCLEOTIDE SEQUENCE [LARGE SCALE GENOMIC DNA]</scope>
    <source>
        <strain evidence="3">DSM 44399</strain>
    </source>
</reference>
<evidence type="ECO:0000313" key="3">
    <source>
        <dbReference type="Proteomes" id="UP001183176"/>
    </source>
</evidence>
<keyword evidence="1" id="KW-1133">Transmembrane helix</keyword>
<accession>A0ABU2JCH6</accession>
<feature type="transmembrane region" description="Helical" evidence="1">
    <location>
        <begin position="20"/>
        <end position="41"/>
    </location>
</feature>
<name>A0ABU2JCH6_9ACTN</name>
<keyword evidence="3" id="KW-1185">Reference proteome</keyword>
<organism evidence="2 3">
    <name type="scientific">Jatrophihabitans lederbergiae</name>
    <dbReference type="NCBI Taxonomy" id="3075547"/>
    <lineage>
        <taxon>Bacteria</taxon>
        <taxon>Bacillati</taxon>
        <taxon>Actinomycetota</taxon>
        <taxon>Actinomycetes</taxon>
        <taxon>Jatrophihabitantales</taxon>
        <taxon>Jatrophihabitantaceae</taxon>
        <taxon>Jatrophihabitans</taxon>
    </lineage>
</organism>
<sequence>MIATSAPLSVLADSVGDGPLLAALISALVALVVALLTQVLVSHRDSVARRYDRRRAALLLGQDAALALRGRLIDLGRVTRRDAGQPSAELAEAERRFDDARALLDVSLTRIDDPEVVRAATLWRDHAQQRHISTLDVTETEETASWMQFNVLIGKALTSRQGLSG</sequence>
<dbReference type="Proteomes" id="UP001183176">
    <property type="component" value="Unassembled WGS sequence"/>
</dbReference>
<gene>
    <name evidence="2" type="ORF">RM423_14950</name>
</gene>
<evidence type="ECO:0000313" key="2">
    <source>
        <dbReference type="EMBL" id="MDT0262692.1"/>
    </source>
</evidence>
<keyword evidence="1" id="KW-0812">Transmembrane</keyword>
<proteinExistence type="predicted"/>
<protein>
    <recommendedName>
        <fullName evidence="4">NUDIX hydrolase</fullName>
    </recommendedName>
</protein>
<dbReference type="RefSeq" id="WP_311423841.1">
    <property type="nucleotide sequence ID" value="NZ_JAVREH010000021.1"/>
</dbReference>
<comment type="caution">
    <text evidence="2">The sequence shown here is derived from an EMBL/GenBank/DDBJ whole genome shotgun (WGS) entry which is preliminary data.</text>
</comment>
<dbReference type="EMBL" id="JAVREH010000021">
    <property type="protein sequence ID" value="MDT0262692.1"/>
    <property type="molecule type" value="Genomic_DNA"/>
</dbReference>